<dbReference type="KEGG" id="ttf:THTE_2159"/>
<protein>
    <submittedName>
        <fullName evidence="2">Uncharacterized protein</fullName>
    </submittedName>
</protein>
<evidence type="ECO:0000313" key="3">
    <source>
        <dbReference type="Proteomes" id="UP000215086"/>
    </source>
</evidence>
<reference evidence="2 3" key="1">
    <citation type="journal article" name="Front. Microbiol.">
        <title>Sugar Metabolism of the First Thermophilic Planctomycete Thermogutta terrifontis: Comparative Genomic and Transcriptomic Approaches.</title>
        <authorList>
            <person name="Elcheninov A.G."/>
            <person name="Menzel P."/>
            <person name="Gudbergsdottir S.R."/>
            <person name="Slesarev A.I."/>
            <person name="Kadnikov V.V."/>
            <person name="Krogh A."/>
            <person name="Bonch-Osmolovskaya E.A."/>
            <person name="Peng X."/>
            <person name="Kublanov I.V."/>
        </authorList>
    </citation>
    <scope>NUCLEOTIDE SEQUENCE [LARGE SCALE GENOMIC DNA]</scope>
    <source>
        <strain evidence="2 3">R1</strain>
    </source>
</reference>
<dbReference type="EMBL" id="CP018477">
    <property type="protein sequence ID" value="ASV74761.1"/>
    <property type="molecule type" value="Genomic_DNA"/>
</dbReference>
<dbReference type="OrthoDB" id="271784at2"/>
<keyword evidence="1" id="KW-0472">Membrane</keyword>
<proteinExistence type="predicted"/>
<organism evidence="2 3">
    <name type="scientific">Thermogutta terrifontis</name>
    <dbReference type="NCBI Taxonomy" id="1331910"/>
    <lineage>
        <taxon>Bacteria</taxon>
        <taxon>Pseudomonadati</taxon>
        <taxon>Planctomycetota</taxon>
        <taxon>Planctomycetia</taxon>
        <taxon>Pirellulales</taxon>
        <taxon>Thermoguttaceae</taxon>
        <taxon>Thermogutta</taxon>
    </lineage>
</organism>
<name>A0A286RFM6_9BACT</name>
<keyword evidence="3" id="KW-1185">Reference proteome</keyword>
<dbReference type="RefSeq" id="WP_095414996.1">
    <property type="nucleotide sequence ID" value="NZ_CP018477.1"/>
</dbReference>
<evidence type="ECO:0000313" key="2">
    <source>
        <dbReference type="EMBL" id="ASV74761.1"/>
    </source>
</evidence>
<keyword evidence="1" id="KW-0812">Transmembrane</keyword>
<accession>A0A286RFM6</accession>
<evidence type="ECO:0000256" key="1">
    <source>
        <dbReference type="SAM" id="Phobius"/>
    </source>
</evidence>
<dbReference type="Proteomes" id="UP000215086">
    <property type="component" value="Chromosome"/>
</dbReference>
<dbReference type="AlphaFoldDB" id="A0A286RFM6"/>
<gene>
    <name evidence="2" type="ORF">THTE_2159</name>
</gene>
<sequence length="262" mass="27878">MKIDQDLIDRLVDGEVSEDERRRIVSALAHDPELSRRVALAFLEAQEWRRILNAAASALSSEQGTVTGARPTGLAVALAAPEKSGVTDVRSRPAQNLLRRYLGTLVAMACSFALVFGAVWWMAQPRQEKTVSAGSEATAAAAGAALSPGQSLIAQSAPSQGQVASAGKPAATPFQMVAVPVAVGNDGTLTSVDIPVIPVADGEQINLWPDSVVPPEVLDVLRKSGHIIRQQRHLMPVSLPDGRQTIIPVDQVEIQMPEHNVR</sequence>
<feature type="transmembrane region" description="Helical" evidence="1">
    <location>
        <begin position="101"/>
        <end position="123"/>
    </location>
</feature>
<keyword evidence="1" id="KW-1133">Transmembrane helix</keyword>